<feature type="domain" description="HTH tetR-type" evidence="3">
    <location>
        <begin position="19"/>
        <end position="79"/>
    </location>
</feature>
<name>A0ABS8PAJ1_9PSEU</name>
<dbReference type="PRINTS" id="PR00455">
    <property type="entry name" value="HTHTETR"/>
</dbReference>
<organism evidence="4 5">
    <name type="scientific">Actinomycetospora endophytica</name>
    <dbReference type="NCBI Taxonomy" id="2291215"/>
    <lineage>
        <taxon>Bacteria</taxon>
        <taxon>Bacillati</taxon>
        <taxon>Actinomycetota</taxon>
        <taxon>Actinomycetes</taxon>
        <taxon>Pseudonocardiales</taxon>
        <taxon>Pseudonocardiaceae</taxon>
        <taxon>Actinomycetospora</taxon>
    </lineage>
</organism>
<dbReference type="InterPro" id="IPR001647">
    <property type="entry name" value="HTH_TetR"/>
</dbReference>
<evidence type="ECO:0000256" key="2">
    <source>
        <dbReference type="PROSITE-ProRule" id="PRU00335"/>
    </source>
</evidence>
<feature type="DNA-binding region" description="H-T-H motif" evidence="2">
    <location>
        <begin position="238"/>
        <end position="257"/>
    </location>
</feature>
<dbReference type="InterPro" id="IPR009057">
    <property type="entry name" value="Homeodomain-like_sf"/>
</dbReference>
<evidence type="ECO:0000313" key="5">
    <source>
        <dbReference type="Proteomes" id="UP001199469"/>
    </source>
</evidence>
<evidence type="ECO:0000259" key="3">
    <source>
        <dbReference type="PROSITE" id="PS50977"/>
    </source>
</evidence>
<keyword evidence="5" id="KW-1185">Reference proteome</keyword>
<dbReference type="Gene3D" id="1.10.357.10">
    <property type="entry name" value="Tetracycline Repressor, domain 2"/>
    <property type="match status" value="2"/>
</dbReference>
<dbReference type="PROSITE" id="PS50977">
    <property type="entry name" value="HTH_TETR_2"/>
    <property type="match status" value="2"/>
</dbReference>
<accession>A0ABS8PAJ1</accession>
<feature type="DNA-binding region" description="H-T-H motif" evidence="2">
    <location>
        <begin position="42"/>
        <end position="61"/>
    </location>
</feature>
<gene>
    <name evidence="4" type="ORF">LQ327_17365</name>
</gene>
<comment type="caution">
    <text evidence="4">The sequence shown here is derived from an EMBL/GenBank/DDBJ whole genome shotgun (WGS) entry which is preliminary data.</text>
</comment>
<dbReference type="PANTHER" id="PTHR30055:SF237">
    <property type="entry name" value="TRANSCRIPTIONAL REPRESSOR MCE3R"/>
    <property type="match status" value="1"/>
</dbReference>
<dbReference type="Proteomes" id="UP001199469">
    <property type="component" value="Unassembled WGS sequence"/>
</dbReference>
<reference evidence="4 5" key="1">
    <citation type="submission" date="2021-11" db="EMBL/GenBank/DDBJ databases">
        <title>Draft genome sequence of Actinomycetospora sp. SF1 isolated from the rhizosphere soil.</title>
        <authorList>
            <person name="Duangmal K."/>
            <person name="Chantavorakit T."/>
        </authorList>
    </citation>
    <scope>NUCLEOTIDE SEQUENCE [LARGE SCALE GENOMIC DNA]</scope>
    <source>
        <strain evidence="4 5">TBRC 5722</strain>
    </source>
</reference>
<dbReference type="PANTHER" id="PTHR30055">
    <property type="entry name" value="HTH-TYPE TRANSCRIPTIONAL REGULATOR RUTR"/>
    <property type="match status" value="1"/>
</dbReference>
<dbReference type="EMBL" id="JAJNDB010000003">
    <property type="protein sequence ID" value="MCD2195139.1"/>
    <property type="molecule type" value="Genomic_DNA"/>
</dbReference>
<feature type="domain" description="HTH tetR-type" evidence="3">
    <location>
        <begin position="215"/>
        <end position="275"/>
    </location>
</feature>
<evidence type="ECO:0000256" key="1">
    <source>
        <dbReference type="ARBA" id="ARBA00023125"/>
    </source>
</evidence>
<keyword evidence="1 2" id="KW-0238">DNA-binding</keyword>
<evidence type="ECO:0000313" key="4">
    <source>
        <dbReference type="EMBL" id="MCD2195139.1"/>
    </source>
</evidence>
<protein>
    <submittedName>
        <fullName evidence="4">TetR/AcrR family transcriptional regulator</fullName>
    </submittedName>
</protein>
<sequence length="392" mass="41942">MSRAPSPAPRPRAPRLSAAERRRELARTAAVEFHRRGFHQVTIGGVAAAVGLTAPAVYRHYANKNALLAGAVDTGLEEIEAAMAAAAADGGSLDDLLRRLTTAALRRPDFWTLLQREVRHLDDTEQQHAHSRFLAVRDELAAALTRRTPDLDPGERDVLVTAALAVMATPSTFRSALPDERLAPILAAAARAACTASIVTATPPGGAPEARESPPRRAEQIRDTAFALFHRHGYAAVSLDDIGAAVGIAGPSIYHHYGSKAELLVAAFDRVLDGLPAVDGRATGADALRDYVDLALREREAIGTRATEMINLPADDALRIERALAADLAAWTAMLRRERPALDDDEAALLVEAARSAVHDVVRLGRLHRRPTVRDELLAVGTAVLDAAPPTQ</sequence>
<dbReference type="SUPFAM" id="SSF46689">
    <property type="entry name" value="Homeodomain-like"/>
    <property type="match status" value="2"/>
</dbReference>
<dbReference type="Gene3D" id="1.10.10.60">
    <property type="entry name" value="Homeodomain-like"/>
    <property type="match status" value="2"/>
</dbReference>
<dbReference type="RefSeq" id="WP_230735890.1">
    <property type="nucleotide sequence ID" value="NZ_JAJNDB010000003.1"/>
</dbReference>
<dbReference type="Pfam" id="PF00440">
    <property type="entry name" value="TetR_N"/>
    <property type="match status" value="2"/>
</dbReference>
<proteinExistence type="predicted"/>
<dbReference type="InterPro" id="IPR050109">
    <property type="entry name" value="HTH-type_TetR-like_transc_reg"/>
</dbReference>